<name>A0AAV2VKB2_9VIBR</name>
<organism evidence="5 6">
    <name type="scientific">Vibrio nigripulchritudo SOn1</name>
    <dbReference type="NCBI Taxonomy" id="1238450"/>
    <lineage>
        <taxon>Bacteria</taxon>
        <taxon>Pseudomonadati</taxon>
        <taxon>Pseudomonadota</taxon>
        <taxon>Gammaproteobacteria</taxon>
        <taxon>Vibrionales</taxon>
        <taxon>Vibrionaceae</taxon>
        <taxon>Vibrio</taxon>
    </lineage>
</organism>
<protein>
    <recommendedName>
        <fullName evidence="4">HTH araC/xylS-type domain-containing protein</fullName>
    </recommendedName>
</protein>
<dbReference type="GO" id="GO:0043565">
    <property type="term" value="F:sequence-specific DNA binding"/>
    <property type="evidence" value="ECO:0007669"/>
    <property type="project" value="InterPro"/>
</dbReference>
<keyword evidence="2" id="KW-0238">DNA-binding</keyword>
<keyword evidence="3" id="KW-0804">Transcription</keyword>
<dbReference type="Proteomes" id="UP000018211">
    <property type="component" value="Unassembled WGS sequence"/>
</dbReference>
<dbReference type="AlphaFoldDB" id="A0AAV2VKB2"/>
<accession>A0AAV2VKB2</accession>
<dbReference type="InterPro" id="IPR009057">
    <property type="entry name" value="Homeodomain-like_sf"/>
</dbReference>
<dbReference type="InterPro" id="IPR018060">
    <property type="entry name" value="HTH_AraC"/>
</dbReference>
<dbReference type="EMBL" id="CAOF01000040">
    <property type="protein sequence ID" value="CCO45006.1"/>
    <property type="molecule type" value="Genomic_DNA"/>
</dbReference>
<evidence type="ECO:0000259" key="4">
    <source>
        <dbReference type="PROSITE" id="PS01124"/>
    </source>
</evidence>
<dbReference type="Pfam" id="PF12833">
    <property type="entry name" value="HTH_18"/>
    <property type="match status" value="1"/>
</dbReference>
<dbReference type="RefSeq" id="WP_022610643.1">
    <property type="nucleotide sequence ID" value="NZ_LK391965.1"/>
</dbReference>
<sequence length="246" mass="27793">MPANLRLQPGLFASYSQALEANNHRHHAIQLTIPDGDAKLITESATIRGASLLAPNVPHQLELEAGWVWLIEPESTLGEVLIRLLDDKACISLGDLPCHTNIDQQFVLVSDWLERQSLPFDMSHLNTKAEYVQLDNRILKLLERLNQCFGQVCVKPDHWRASDIAQDLALSESRFLHLFKENMGIAWRPYLLWRRLLCAIGMLKSGKSATESAYMSGFADSAHLSRTFKQHFGLTIREAIKLLEPS</sequence>
<evidence type="ECO:0000313" key="6">
    <source>
        <dbReference type="Proteomes" id="UP000018211"/>
    </source>
</evidence>
<dbReference type="SMART" id="SM00342">
    <property type="entry name" value="HTH_ARAC"/>
    <property type="match status" value="1"/>
</dbReference>
<dbReference type="PANTHER" id="PTHR46796">
    <property type="entry name" value="HTH-TYPE TRANSCRIPTIONAL ACTIVATOR RHAS-RELATED"/>
    <property type="match status" value="1"/>
</dbReference>
<evidence type="ECO:0000313" key="5">
    <source>
        <dbReference type="EMBL" id="CCO45006.1"/>
    </source>
</evidence>
<proteinExistence type="predicted"/>
<evidence type="ECO:0000256" key="1">
    <source>
        <dbReference type="ARBA" id="ARBA00023015"/>
    </source>
</evidence>
<feature type="domain" description="HTH araC/xylS-type" evidence="4">
    <location>
        <begin position="136"/>
        <end position="242"/>
    </location>
</feature>
<evidence type="ECO:0000256" key="3">
    <source>
        <dbReference type="ARBA" id="ARBA00023163"/>
    </source>
</evidence>
<dbReference type="SUPFAM" id="SSF46689">
    <property type="entry name" value="Homeodomain-like"/>
    <property type="match status" value="1"/>
</dbReference>
<dbReference type="GO" id="GO:0003700">
    <property type="term" value="F:DNA-binding transcription factor activity"/>
    <property type="evidence" value="ECO:0007669"/>
    <property type="project" value="InterPro"/>
</dbReference>
<dbReference type="InterPro" id="IPR050204">
    <property type="entry name" value="AraC_XylS_family_regulators"/>
</dbReference>
<keyword evidence="1" id="KW-0805">Transcription regulation</keyword>
<gene>
    <name evidence="5" type="ORF">VIBNISOn1_1340002</name>
</gene>
<dbReference type="Gene3D" id="1.10.10.60">
    <property type="entry name" value="Homeodomain-like"/>
    <property type="match status" value="2"/>
</dbReference>
<comment type="caution">
    <text evidence="5">The sequence shown here is derived from an EMBL/GenBank/DDBJ whole genome shotgun (WGS) entry which is preliminary data.</text>
</comment>
<reference evidence="5 6" key="1">
    <citation type="journal article" date="2013" name="ISME J.">
        <title>Comparative genomics of pathogenic lineages of Vibrio nigripulchritudo identifies virulence-associated traits.</title>
        <authorList>
            <person name="Goudenege D."/>
            <person name="Labreuche Y."/>
            <person name="Krin E."/>
            <person name="Ansquer D."/>
            <person name="Mangenot S."/>
            <person name="Calteau A."/>
            <person name="Medigue C."/>
            <person name="Mazel D."/>
            <person name="Polz M.F."/>
            <person name="Le Roux F."/>
        </authorList>
    </citation>
    <scope>NUCLEOTIDE SEQUENCE [LARGE SCALE GENOMIC DNA]</scope>
    <source>
        <strain evidence="5 6">SOn1</strain>
    </source>
</reference>
<evidence type="ECO:0000256" key="2">
    <source>
        <dbReference type="ARBA" id="ARBA00023125"/>
    </source>
</evidence>
<dbReference type="PROSITE" id="PS01124">
    <property type="entry name" value="HTH_ARAC_FAMILY_2"/>
    <property type="match status" value="1"/>
</dbReference>